<dbReference type="KEGG" id="sdyn:Mal52_61980"/>
<evidence type="ECO:0000313" key="1">
    <source>
        <dbReference type="EMBL" id="QDU47663.1"/>
    </source>
</evidence>
<keyword evidence="2" id="KW-1185">Reference proteome</keyword>
<dbReference type="Pfam" id="PF11964">
    <property type="entry name" value="SpoIIAA-like"/>
    <property type="match status" value="1"/>
</dbReference>
<dbReference type="SUPFAM" id="SSF52091">
    <property type="entry name" value="SpoIIaa-like"/>
    <property type="match status" value="1"/>
</dbReference>
<reference evidence="1 2" key="1">
    <citation type="submission" date="2019-02" db="EMBL/GenBank/DDBJ databases">
        <title>Deep-cultivation of Planctomycetes and their phenomic and genomic characterization uncovers novel biology.</title>
        <authorList>
            <person name="Wiegand S."/>
            <person name="Jogler M."/>
            <person name="Boedeker C."/>
            <person name="Pinto D."/>
            <person name="Vollmers J."/>
            <person name="Rivas-Marin E."/>
            <person name="Kohn T."/>
            <person name="Peeters S.H."/>
            <person name="Heuer A."/>
            <person name="Rast P."/>
            <person name="Oberbeckmann S."/>
            <person name="Bunk B."/>
            <person name="Jeske O."/>
            <person name="Meyerdierks A."/>
            <person name="Storesund J.E."/>
            <person name="Kallscheuer N."/>
            <person name="Luecker S."/>
            <person name="Lage O.M."/>
            <person name="Pohl T."/>
            <person name="Merkel B.J."/>
            <person name="Hornburger P."/>
            <person name="Mueller R.-W."/>
            <person name="Bruemmer F."/>
            <person name="Labrenz M."/>
            <person name="Spormann A.M."/>
            <person name="Op den Camp H."/>
            <person name="Overmann J."/>
            <person name="Amann R."/>
            <person name="Jetten M.S.M."/>
            <person name="Mascher T."/>
            <person name="Medema M.H."/>
            <person name="Devos D.P."/>
            <person name="Kaster A.-K."/>
            <person name="Ovreas L."/>
            <person name="Rohde M."/>
            <person name="Galperin M.Y."/>
            <person name="Jogler C."/>
        </authorList>
    </citation>
    <scope>NUCLEOTIDE SEQUENCE [LARGE SCALE GENOMIC DNA]</scope>
    <source>
        <strain evidence="1 2">Mal52</strain>
    </source>
</reference>
<protein>
    <recommendedName>
        <fullName evidence="3">SpoIIAA-like protein</fullName>
    </recommendedName>
</protein>
<dbReference type="EMBL" id="CP036276">
    <property type="protein sequence ID" value="QDU47663.1"/>
    <property type="molecule type" value="Genomic_DNA"/>
</dbReference>
<name>A0A517ZYZ6_9PLAN</name>
<dbReference type="RefSeq" id="WP_145380451.1">
    <property type="nucleotide sequence ID" value="NZ_CP036276.1"/>
</dbReference>
<gene>
    <name evidence="1" type="ORF">Mal52_61980</name>
</gene>
<organism evidence="1 2">
    <name type="scientific">Symmachiella dynata</name>
    <dbReference type="NCBI Taxonomy" id="2527995"/>
    <lineage>
        <taxon>Bacteria</taxon>
        <taxon>Pseudomonadati</taxon>
        <taxon>Planctomycetota</taxon>
        <taxon>Planctomycetia</taxon>
        <taxon>Planctomycetales</taxon>
        <taxon>Planctomycetaceae</taxon>
        <taxon>Symmachiella</taxon>
    </lineage>
</organism>
<evidence type="ECO:0000313" key="2">
    <source>
        <dbReference type="Proteomes" id="UP000319383"/>
    </source>
</evidence>
<dbReference type="Proteomes" id="UP000319383">
    <property type="component" value="Chromosome"/>
</dbReference>
<evidence type="ECO:0008006" key="3">
    <source>
        <dbReference type="Google" id="ProtNLM"/>
    </source>
</evidence>
<dbReference type="InterPro" id="IPR021866">
    <property type="entry name" value="SpoIIAA-like"/>
</dbReference>
<dbReference type="InterPro" id="IPR036513">
    <property type="entry name" value="STAS_dom_sf"/>
</dbReference>
<dbReference type="Gene3D" id="3.40.50.10600">
    <property type="entry name" value="SpoIIaa-like domains"/>
    <property type="match status" value="1"/>
</dbReference>
<proteinExistence type="predicted"/>
<dbReference type="AlphaFoldDB" id="A0A517ZYZ6"/>
<dbReference type="InterPro" id="IPR038396">
    <property type="entry name" value="SpoIIAA-like_sf"/>
</dbReference>
<accession>A0A517ZYZ6</accession>
<sequence length="120" mass="13436">MLDHKLLEAEGILVLTPQAPLTSDDFQGIAAEVDPYIESKGNLQGILIEAESFPGWHDFGSFVSHVQFVRNHHRHVKKIAAVSDSEFLTIAPKIASHFVQAEVRHFAFGDREAAMTWLKE</sequence>